<reference evidence="1" key="1">
    <citation type="submission" date="2023-05" db="EMBL/GenBank/DDBJ databases">
        <title>Nepenthes gracilis genome sequencing.</title>
        <authorList>
            <person name="Fukushima K."/>
        </authorList>
    </citation>
    <scope>NUCLEOTIDE SEQUENCE</scope>
    <source>
        <strain evidence="1">SING2019-196</strain>
    </source>
</reference>
<sequence>MNLFLDQESKPWCRIINTDTVGRPFPRRPYRTIMEVMGLVFVTPKACTPRNSVKDTGTKRKPDIKKGKELLPFFLRNLLVLAM</sequence>
<comment type="caution">
    <text evidence="1">The sequence shown here is derived from an EMBL/GenBank/DDBJ whole genome shotgun (WGS) entry which is preliminary data.</text>
</comment>
<organism evidence="1 2">
    <name type="scientific">Nepenthes gracilis</name>
    <name type="common">Slender pitcher plant</name>
    <dbReference type="NCBI Taxonomy" id="150966"/>
    <lineage>
        <taxon>Eukaryota</taxon>
        <taxon>Viridiplantae</taxon>
        <taxon>Streptophyta</taxon>
        <taxon>Embryophyta</taxon>
        <taxon>Tracheophyta</taxon>
        <taxon>Spermatophyta</taxon>
        <taxon>Magnoliopsida</taxon>
        <taxon>eudicotyledons</taxon>
        <taxon>Gunneridae</taxon>
        <taxon>Pentapetalae</taxon>
        <taxon>Caryophyllales</taxon>
        <taxon>Nepenthaceae</taxon>
        <taxon>Nepenthes</taxon>
    </lineage>
</organism>
<gene>
    <name evidence="1" type="ORF">Nepgr_006436</name>
</gene>
<dbReference type="EMBL" id="BSYO01000005">
    <property type="protein sequence ID" value="GMH04596.1"/>
    <property type="molecule type" value="Genomic_DNA"/>
</dbReference>
<dbReference type="AlphaFoldDB" id="A0AAD3S5J8"/>
<proteinExistence type="predicted"/>
<evidence type="ECO:0000313" key="1">
    <source>
        <dbReference type="EMBL" id="GMH04596.1"/>
    </source>
</evidence>
<accession>A0AAD3S5J8</accession>
<keyword evidence="2" id="KW-1185">Reference proteome</keyword>
<protein>
    <submittedName>
        <fullName evidence="1">Uncharacterized protein</fullName>
    </submittedName>
</protein>
<dbReference type="Proteomes" id="UP001279734">
    <property type="component" value="Unassembled WGS sequence"/>
</dbReference>
<evidence type="ECO:0000313" key="2">
    <source>
        <dbReference type="Proteomes" id="UP001279734"/>
    </source>
</evidence>
<name>A0AAD3S5J8_NEPGR</name>